<dbReference type="OrthoDB" id="3524701at2759"/>
<keyword evidence="2" id="KW-1185">Reference proteome</keyword>
<reference evidence="1" key="1">
    <citation type="journal article" date="2021" name="Nat. Commun.">
        <title>Genetic determinants of endophytism in the Arabidopsis root mycobiome.</title>
        <authorList>
            <person name="Mesny F."/>
            <person name="Miyauchi S."/>
            <person name="Thiergart T."/>
            <person name="Pickel B."/>
            <person name="Atanasova L."/>
            <person name="Karlsson M."/>
            <person name="Huettel B."/>
            <person name="Barry K.W."/>
            <person name="Haridas S."/>
            <person name="Chen C."/>
            <person name="Bauer D."/>
            <person name="Andreopoulos W."/>
            <person name="Pangilinan J."/>
            <person name="LaButti K."/>
            <person name="Riley R."/>
            <person name="Lipzen A."/>
            <person name="Clum A."/>
            <person name="Drula E."/>
            <person name="Henrissat B."/>
            <person name="Kohler A."/>
            <person name="Grigoriev I.V."/>
            <person name="Martin F.M."/>
            <person name="Hacquard S."/>
        </authorList>
    </citation>
    <scope>NUCLEOTIDE SEQUENCE</scope>
    <source>
        <strain evidence="1">MPI-CAGE-CH-0230</strain>
    </source>
</reference>
<evidence type="ECO:0000313" key="2">
    <source>
        <dbReference type="Proteomes" id="UP000756346"/>
    </source>
</evidence>
<organism evidence="1 2">
    <name type="scientific">Microdochium trichocladiopsis</name>
    <dbReference type="NCBI Taxonomy" id="1682393"/>
    <lineage>
        <taxon>Eukaryota</taxon>
        <taxon>Fungi</taxon>
        <taxon>Dikarya</taxon>
        <taxon>Ascomycota</taxon>
        <taxon>Pezizomycotina</taxon>
        <taxon>Sordariomycetes</taxon>
        <taxon>Xylariomycetidae</taxon>
        <taxon>Xylariales</taxon>
        <taxon>Microdochiaceae</taxon>
        <taxon>Microdochium</taxon>
    </lineage>
</organism>
<evidence type="ECO:0008006" key="3">
    <source>
        <dbReference type="Google" id="ProtNLM"/>
    </source>
</evidence>
<dbReference type="EMBL" id="JAGTJQ010000020">
    <property type="protein sequence ID" value="KAH7009119.1"/>
    <property type="molecule type" value="Genomic_DNA"/>
</dbReference>
<sequence>MASKTLCVLGDANAGKKTLTWHLVFTCGASLPEIAPIEKSRICDYRGIATLYRQKGRPVSFYGPSAQYTITDIPGIADIALWAVDASADDYGARSSQSLASLLSSGKLRVEEQLIIVATKMDLANWSETVFAQVAHSFTKIKLAHFK</sequence>
<gene>
    <name evidence="1" type="ORF">B0I36DRAFT_258166</name>
</gene>
<dbReference type="AlphaFoldDB" id="A0A9P8XPG4"/>
<evidence type="ECO:0000313" key="1">
    <source>
        <dbReference type="EMBL" id="KAH7009119.1"/>
    </source>
</evidence>
<protein>
    <recommendedName>
        <fullName evidence="3">P-loop containing nucleoside triphosphate hydrolase protein</fullName>
    </recommendedName>
</protein>
<dbReference type="SUPFAM" id="SSF52540">
    <property type="entry name" value="P-loop containing nucleoside triphosphate hydrolases"/>
    <property type="match status" value="1"/>
</dbReference>
<comment type="caution">
    <text evidence="1">The sequence shown here is derived from an EMBL/GenBank/DDBJ whole genome shotgun (WGS) entry which is preliminary data.</text>
</comment>
<dbReference type="GeneID" id="70180612"/>
<proteinExistence type="predicted"/>
<dbReference type="Gene3D" id="3.40.50.300">
    <property type="entry name" value="P-loop containing nucleotide triphosphate hydrolases"/>
    <property type="match status" value="1"/>
</dbReference>
<dbReference type="RefSeq" id="XP_046003817.1">
    <property type="nucleotide sequence ID" value="XM_046151066.1"/>
</dbReference>
<accession>A0A9P8XPG4</accession>
<name>A0A9P8XPG4_9PEZI</name>
<dbReference type="InterPro" id="IPR027417">
    <property type="entry name" value="P-loop_NTPase"/>
</dbReference>
<dbReference type="Proteomes" id="UP000756346">
    <property type="component" value="Unassembled WGS sequence"/>
</dbReference>